<dbReference type="InterPro" id="IPR052918">
    <property type="entry name" value="Motility_Chemotaxis_Reg"/>
</dbReference>
<keyword evidence="3" id="KW-1185">Reference proteome</keyword>
<keyword evidence="1" id="KW-0732">Signal</keyword>
<comment type="caution">
    <text evidence="2">The sequence shown here is derived from an EMBL/GenBank/DDBJ whole genome shotgun (WGS) entry which is preliminary data.</text>
</comment>
<feature type="chain" id="PRO_5045442989" evidence="1">
    <location>
        <begin position="21"/>
        <end position="601"/>
    </location>
</feature>
<evidence type="ECO:0000256" key="1">
    <source>
        <dbReference type="SAM" id="SignalP"/>
    </source>
</evidence>
<name>A0ABS0IAC5_9BACT</name>
<protein>
    <submittedName>
        <fullName evidence="2">T9SS type A sorting domain-containing protein</fullName>
    </submittedName>
</protein>
<dbReference type="PANTHER" id="PTHR35580">
    <property type="entry name" value="CELL SURFACE GLYCOPROTEIN (S-LAYER PROTEIN)-LIKE PROTEIN"/>
    <property type="match status" value="1"/>
</dbReference>
<evidence type="ECO:0000313" key="2">
    <source>
        <dbReference type="EMBL" id="MBF9223913.1"/>
    </source>
</evidence>
<dbReference type="NCBIfam" id="TIGR04183">
    <property type="entry name" value="Por_Secre_tail"/>
    <property type="match status" value="1"/>
</dbReference>
<evidence type="ECO:0000313" key="3">
    <source>
        <dbReference type="Proteomes" id="UP000618931"/>
    </source>
</evidence>
<dbReference type="EMBL" id="JADQDM010000020">
    <property type="protein sequence ID" value="MBF9223913.1"/>
    <property type="molecule type" value="Genomic_DNA"/>
</dbReference>
<proteinExistence type="predicted"/>
<reference evidence="2 3" key="1">
    <citation type="submission" date="2020-11" db="EMBL/GenBank/DDBJ databases">
        <authorList>
            <person name="Kim M.K."/>
        </authorList>
    </citation>
    <scope>NUCLEOTIDE SEQUENCE [LARGE SCALE GENOMIC DNA]</scope>
    <source>
        <strain evidence="2 3">BT662</strain>
    </source>
</reference>
<dbReference type="RefSeq" id="WP_196295335.1">
    <property type="nucleotide sequence ID" value="NZ_JADQDM010000020.1"/>
</dbReference>
<sequence>MKQLFAILLVVLLVPVVTMAQSPPGWGWVTQIGTYVPNSVGENKVVGLGRDAAGNLYQLGTYEGTPAIGGQPTTNAGETDVFLAKYSPTGALLWLRTLQSPGFEAASALVVEPSGRCTLAGSFGGGPAGANLGFFGFSAGFSLAGPAVWGLPTTPLGYGSVPFLAAVDAAGALLWADVPSPTYGVGITALHRDGAGNCYLSVNMRSQSQLLVNGQAYPPIGISDAVLVKYTPAGQPAWARRLGASGGFTSSGGVKTDAAGAVYWTISHSQNLLLDGRVIPVVTSAVPVAQGSNTLVKVDANNVVRWTKNSLLKRGTANAQGEVLFIDQTDNTLYLGGGSYGGTVTNPEASVSLAVPTGSYGTCIARCDTSGAVQWLRPFAFASTVPNGAGWAAVGPINFFPDATGYTALTSTAYAAQTVFPPNNTFDFSKNGLPCVVRYTYATNQFDWIRTGGIVGSFPGTSLGSTAVASVVDASGNVYVTGTFTGVAQFGAITAVTASPYQPEIFLAKLDQSVLTAARPAAAGRAWSVFPNPSPGTAQLAGLPAEARVRVYDALGRLVRELPAVATAAAPRTLERLPAGLYLLQVTHTAEPYRSQRLLVE</sequence>
<organism evidence="2 3">
    <name type="scientific">Hymenobacter ruricola</name>
    <dbReference type="NCBI Taxonomy" id="2791023"/>
    <lineage>
        <taxon>Bacteria</taxon>
        <taxon>Pseudomonadati</taxon>
        <taxon>Bacteroidota</taxon>
        <taxon>Cytophagia</taxon>
        <taxon>Cytophagales</taxon>
        <taxon>Hymenobacteraceae</taxon>
        <taxon>Hymenobacter</taxon>
    </lineage>
</organism>
<feature type="signal peptide" evidence="1">
    <location>
        <begin position="1"/>
        <end position="20"/>
    </location>
</feature>
<dbReference type="PANTHER" id="PTHR35580:SF1">
    <property type="entry name" value="PHYTASE-LIKE DOMAIN-CONTAINING PROTEIN"/>
    <property type="match status" value="1"/>
</dbReference>
<dbReference type="Proteomes" id="UP000618931">
    <property type="component" value="Unassembled WGS sequence"/>
</dbReference>
<gene>
    <name evidence="2" type="ORF">I2H31_22620</name>
</gene>
<accession>A0ABS0IAC5</accession>
<dbReference type="InterPro" id="IPR026444">
    <property type="entry name" value="Secre_tail"/>
</dbReference>